<accession>A0A1S2L1H4</accession>
<evidence type="ECO:0008006" key="4">
    <source>
        <dbReference type="Google" id="ProtNLM"/>
    </source>
</evidence>
<protein>
    <recommendedName>
        <fullName evidence="4">Phosphoadenosine phosphosulphate reductase domain-containing protein</fullName>
    </recommendedName>
</protein>
<evidence type="ECO:0000313" key="3">
    <source>
        <dbReference type="Proteomes" id="UP000180175"/>
    </source>
</evidence>
<dbReference type="AlphaFoldDB" id="A0A1S2L1H4"/>
<gene>
    <name evidence="2" type="ORF">AWH56_012560</name>
    <name evidence="1" type="ORF">AWH56_21240</name>
</gene>
<dbReference type="RefSeq" id="WP_071318929.1">
    <property type="nucleotide sequence ID" value="NZ_CP063356.2"/>
</dbReference>
<proteinExistence type="predicted"/>
<dbReference type="KEGG" id="aia:AWH56_012560"/>
<dbReference type="EMBL" id="LQXD01000185">
    <property type="protein sequence ID" value="OIJ06236.1"/>
    <property type="molecule type" value="Genomic_DNA"/>
</dbReference>
<organism evidence="1 3">
    <name type="scientific">Anaerobacillus isosaccharinicus</name>
    <dbReference type="NCBI Taxonomy" id="1532552"/>
    <lineage>
        <taxon>Bacteria</taxon>
        <taxon>Bacillati</taxon>
        <taxon>Bacillota</taxon>
        <taxon>Bacilli</taxon>
        <taxon>Bacillales</taxon>
        <taxon>Bacillaceae</taxon>
        <taxon>Anaerobacillus</taxon>
    </lineage>
</organism>
<reference evidence="2 3" key="2">
    <citation type="journal article" date="2017" name="Genome Announc.">
        <title>Draft Genome Sequences of Four Alkaliphilic Bacteria Belonging to the Anaerobacillus Genus.</title>
        <authorList>
            <person name="Bassil N.M."/>
            <person name="Lloyd J.R."/>
        </authorList>
    </citation>
    <scope>NUCLEOTIDE SEQUENCE [LARGE SCALE GENOMIC DNA]</scope>
    <source>
        <strain evidence="2 3">NB2006</strain>
    </source>
</reference>
<reference evidence="2" key="4">
    <citation type="submission" date="2020-10" db="EMBL/GenBank/DDBJ databases">
        <authorList>
            <person name="Bassil N.M."/>
            <person name="Lloyd J.R."/>
        </authorList>
    </citation>
    <scope>NUCLEOTIDE SEQUENCE</scope>
    <source>
        <strain evidence="2">NB2006</strain>
    </source>
</reference>
<dbReference type="Proteomes" id="UP000180175">
    <property type="component" value="Chromosome"/>
</dbReference>
<keyword evidence="3" id="KW-1185">Reference proteome</keyword>
<sequence length="90" mass="10392">MLADQLTMFSENELRGMLPPNNKKVELLPLTEYDLISVQLSGGKDSIIMVLWLLEQGVEKEKIELSHQHVDGYDMILCQENGQKKLRFFL</sequence>
<evidence type="ECO:0000313" key="2">
    <source>
        <dbReference type="EMBL" id="QOY38289.1"/>
    </source>
</evidence>
<name>A0A1S2L1H4_9BACI</name>
<reference evidence="2 3" key="3">
    <citation type="journal article" date="2019" name="Int. J. Syst. Evol. Microbiol.">
        <title>Anaerobacillus isosaccharinicus sp. nov., an alkaliphilic bacterium which degrades isosaccharinic acid.</title>
        <authorList>
            <person name="Bassil N.M."/>
            <person name="Lloyd J.R."/>
        </authorList>
    </citation>
    <scope>NUCLEOTIDE SEQUENCE [LARGE SCALE GENOMIC DNA]</scope>
    <source>
        <strain evidence="2 3">NB2006</strain>
    </source>
</reference>
<evidence type="ECO:0000313" key="1">
    <source>
        <dbReference type="EMBL" id="OIJ06236.1"/>
    </source>
</evidence>
<reference evidence="1 3" key="1">
    <citation type="submission" date="2016-10" db="EMBL/GenBank/DDBJ databases">
        <title>Draft genome sequences of four alkaliphilic bacteria belonging to the Anaerobacillus genus.</title>
        <authorList>
            <person name="Bassil N.M."/>
            <person name="Lloyd J.R."/>
        </authorList>
    </citation>
    <scope>NUCLEOTIDE SEQUENCE [LARGE SCALE GENOMIC DNA]</scope>
    <source>
        <strain evidence="1 3">NB2006</strain>
    </source>
</reference>
<dbReference type="EMBL" id="CP063356">
    <property type="protein sequence ID" value="QOY38289.1"/>
    <property type="molecule type" value="Genomic_DNA"/>
</dbReference>